<evidence type="ECO:0000256" key="5">
    <source>
        <dbReference type="ARBA" id="ARBA00022741"/>
    </source>
</evidence>
<proteinExistence type="predicted"/>
<reference evidence="12" key="1">
    <citation type="journal article" date="2019" name="Int. J. Syst. Evol. Microbiol.">
        <title>The Global Catalogue of Microorganisms (GCM) 10K type strain sequencing project: providing services to taxonomists for standard genome sequencing and annotation.</title>
        <authorList>
            <consortium name="The Broad Institute Genomics Platform"/>
            <consortium name="The Broad Institute Genome Sequencing Center for Infectious Disease"/>
            <person name="Wu L."/>
            <person name="Ma J."/>
        </authorList>
    </citation>
    <scope>NUCLEOTIDE SEQUENCE [LARGE SCALE GENOMIC DNA]</scope>
    <source>
        <strain evidence="12">JCM 9458</strain>
    </source>
</reference>
<dbReference type="EC" id="2.7.13.3" evidence="2"/>
<evidence type="ECO:0000256" key="6">
    <source>
        <dbReference type="ARBA" id="ARBA00022777"/>
    </source>
</evidence>
<protein>
    <recommendedName>
        <fullName evidence="2">histidine kinase</fullName>
        <ecNumber evidence="2">2.7.13.3</ecNumber>
    </recommendedName>
</protein>
<keyword evidence="5" id="KW-0547">Nucleotide-binding</keyword>
<feature type="transmembrane region" description="Helical" evidence="9">
    <location>
        <begin position="96"/>
        <end position="113"/>
    </location>
</feature>
<keyword evidence="9" id="KW-0472">Membrane</keyword>
<dbReference type="SUPFAM" id="SSF55874">
    <property type="entry name" value="ATPase domain of HSP90 chaperone/DNA topoisomerase II/histidine kinase"/>
    <property type="match status" value="1"/>
</dbReference>
<organism evidence="11 12">
    <name type="scientific">Cryptosporangium minutisporangium</name>
    <dbReference type="NCBI Taxonomy" id="113569"/>
    <lineage>
        <taxon>Bacteria</taxon>
        <taxon>Bacillati</taxon>
        <taxon>Actinomycetota</taxon>
        <taxon>Actinomycetes</taxon>
        <taxon>Cryptosporangiales</taxon>
        <taxon>Cryptosporangiaceae</taxon>
        <taxon>Cryptosporangium</taxon>
    </lineage>
</organism>
<dbReference type="Gene3D" id="3.30.565.10">
    <property type="entry name" value="Histidine kinase-like ATPase, C-terminal domain"/>
    <property type="match status" value="1"/>
</dbReference>
<comment type="catalytic activity">
    <reaction evidence="1">
        <text>ATP + protein L-histidine = ADP + protein N-phospho-L-histidine.</text>
        <dbReference type="EC" id="2.7.13.3"/>
    </reaction>
</comment>
<evidence type="ECO:0000256" key="2">
    <source>
        <dbReference type="ARBA" id="ARBA00012438"/>
    </source>
</evidence>
<dbReference type="InterPro" id="IPR036890">
    <property type="entry name" value="HATPase_C_sf"/>
</dbReference>
<name>A0ABP6STS7_9ACTN</name>
<feature type="transmembrane region" description="Helical" evidence="9">
    <location>
        <begin position="12"/>
        <end position="30"/>
    </location>
</feature>
<feature type="transmembrane region" description="Helical" evidence="9">
    <location>
        <begin position="36"/>
        <end position="54"/>
    </location>
</feature>
<evidence type="ECO:0000256" key="7">
    <source>
        <dbReference type="ARBA" id="ARBA00022840"/>
    </source>
</evidence>
<dbReference type="InterPro" id="IPR050482">
    <property type="entry name" value="Sensor_HK_TwoCompSys"/>
</dbReference>
<dbReference type="EMBL" id="BAAAYN010000008">
    <property type="protein sequence ID" value="GAA3384667.1"/>
    <property type="molecule type" value="Genomic_DNA"/>
</dbReference>
<keyword evidence="6 11" id="KW-0418">Kinase</keyword>
<keyword evidence="8" id="KW-0902">Two-component regulatory system</keyword>
<evidence type="ECO:0000256" key="8">
    <source>
        <dbReference type="ARBA" id="ARBA00023012"/>
    </source>
</evidence>
<dbReference type="RefSeq" id="WP_345727282.1">
    <property type="nucleotide sequence ID" value="NZ_BAAAYN010000008.1"/>
</dbReference>
<keyword evidence="12" id="KW-1185">Reference proteome</keyword>
<dbReference type="PANTHER" id="PTHR24421">
    <property type="entry name" value="NITRATE/NITRITE SENSOR PROTEIN NARX-RELATED"/>
    <property type="match status" value="1"/>
</dbReference>
<dbReference type="Gene3D" id="1.20.5.1930">
    <property type="match status" value="1"/>
</dbReference>
<feature type="transmembrane region" description="Helical" evidence="9">
    <location>
        <begin position="125"/>
        <end position="146"/>
    </location>
</feature>
<gene>
    <name evidence="11" type="ORF">GCM10020369_15270</name>
</gene>
<evidence type="ECO:0000313" key="11">
    <source>
        <dbReference type="EMBL" id="GAA3384667.1"/>
    </source>
</evidence>
<keyword evidence="9" id="KW-0812">Transmembrane</keyword>
<evidence type="ECO:0000256" key="4">
    <source>
        <dbReference type="ARBA" id="ARBA00022679"/>
    </source>
</evidence>
<evidence type="ECO:0000259" key="10">
    <source>
        <dbReference type="Pfam" id="PF07730"/>
    </source>
</evidence>
<dbReference type="CDD" id="cd16917">
    <property type="entry name" value="HATPase_UhpB-NarQ-NarX-like"/>
    <property type="match status" value="1"/>
</dbReference>
<evidence type="ECO:0000256" key="3">
    <source>
        <dbReference type="ARBA" id="ARBA00022553"/>
    </source>
</evidence>
<accession>A0ABP6STS7</accession>
<evidence type="ECO:0000256" key="1">
    <source>
        <dbReference type="ARBA" id="ARBA00000085"/>
    </source>
</evidence>
<sequence>METWQRWHGDPRIVDGLLVAGCLLLTAFAMKTPWSVLPLPVIAVAGVVASLAQWRRRRWPHVAAVAGAVGNALAGNPGPLLVGLYAAGAYAPRRHVAWLAVVGWAGAAGFSWVDAGRLTPSDAVYAAAIALVPIGVGVHVATRRALQVAWQERAERADAERVLRDEQARAAERTRIAREMHDVLAHKVSLIALHAGALELTADGGAARVREGAGVIRTTAREALHELRTVLGVLQADTEPFTDLESLVADASRAGQQVTLDDTAGVLPAPSARVVHRVVQEGLTNARKHAPGAVVTVTLRRDEEGVRVTVANAGADGVPLDLPGSGSGLVGLGERLRLVGGVLDAGPVSGGWELRATVPWLDPPADEARGAAVRPAEAR</sequence>
<keyword evidence="3" id="KW-0597">Phosphoprotein</keyword>
<dbReference type="InterPro" id="IPR011712">
    <property type="entry name" value="Sig_transdc_His_kin_sub3_dim/P"/>
</dbReference>
<keyword evidence="9" id="KW-1133">Transmembrane helix</keyword>
<dbReference type="Pfam" id="PF07730">
    <property type="entry name" value="HisKA_3"/>
    <property type="match status" value="1"/>
</dbReference>
<evidence type="ECO:0000313" key="12">
    <source>
        <dbReference type="Proteomes" id="UP001501676"/>
    </source>
</evidence>
<dbReference type="PANTHER" id="PTHR24421:SF10">
    <property type="entry name" value="NITRATE_NITRITE SENSOR PROTEIN NARQ"/>
    <property type="match status" value="1"/>
</dbReference>
<evidence type="ECO:0000256" key="9">
    <source>
        <dbReference type="SAM" id="Phobius"/>
    </source>
</evidence>
<keyword evidence="4" id="KW-0808">Transferase</keyword>
<comment type="caution">
    <text evidence="11">The sequence shown here is derived from an EMBL/GenBank/DDBJ whole genome shotgun (WGS) entry which is preliminary data.</text>
</comment>
<feature type="domain" description="Signal transduction histidine kinase subgroup 3 dimerisation and phosphoacceptor" evidence="10">
    <location>
        <begin position="172"/>
        <end position="237"/>
    </location>
</feature>
<keyword evidence="7" id="KW-0067">ATP-binding</keyword>
<dbReference type="GO" id="GO:0016301">
    <property type="term" value="F:kinase activity"/>
    <property type="evidence" value="ECO:0007669"/>
    <property type="project" value="UniProtKB-KW"/>
</dbReference>
<dbReference type="Proteomes" id="UP001501676">
    <property type="component" value="Unassembled WGS sequence"/>
</dbReference>